<evidence type="ECO:0000313" key="4">
    <source>
        <dbReference type="EMBL" id="MFL0250320.1"/>
    </source>
</evidence>
<evidence type="ECO:0000256" key="2">
    <source>
        <dbReference type="SAM" id="SignalP"/>
    </source>
</evidence>
<name>A0ABW8TED3_9CLOT</name>
<dbReference type="Gene3D" id="2.60.120.260">
    <property type="entry name" value="Galactose-binding domain-like"/>
    <property type="match status" value="1"/>
</dbReference>
<dbReference type="InterPro" id="IPR008964">
    <property type="entry name" value="Invasin/intimin_cell_adhesion"/>
</dbReference>
<dbReference type="InterPro" id="IPR003343">
    <property type="entry name" value="Big_2"/>
</dbReference>
<feature type="region of interest" description="Disordered" evidence="1">
    <location>
        <begin position="49"/>
        <end position="83"/>
    </location>
</feature>
<feature type="signal peptide" evidence="2">
    <location>
        <begin position="1"/>
        <end position="25"/>
    </location>
</feature>
<dbReference type="EMBL" id="JBJIAA010000005">
    <property type="protein sequence ID" value="MFL0250320.1"/>
    <property type="molecule type" value="Genomic_DNA"/>
</dbReference>
<proteinExistence type="predicted"/>
<protein>
    <submittedName>
        <fullName evidence="4">Ig-like domain-containing protein</fullName>
    </submittedName>
</protein>
<accession>A0ABW8TED3</accession>
<evidence type="ECO:0000313" key="5">
    <source>
        <dbReference type="Proteomes" id="UP001623592"/>
    </source>
</evidence>
<dbReference type="Pfam" id="PF17996">
    <property type="entry name" value="CE2_N"/>
    <property type="match status" value="1"/>
</dbReference>
<dbReference type="Pfam" id="PF02368">
    <property type="entry name" value="Big_2"/>
    <property type="match status" value="2"/>
</dbReference>
<comment type="caution">
    <text evidence="4">The sequence shown here is derived from an EMBL/GenBank/DDBJ whole genome shotgun (WGS) entry which is preliminary data.</text>
</comment>
<gene>
    <name evidence="4" type="ORF">ACJDT4_07775</name>
</gene>
<keyword evidence="2" id="KW-0732">Signal</keyword>
<dbReference type="SMART" id="SM00635">
    <property type="entry name" value="BID_2"/>
    <property type="match status" value="2"/>
</dbReference>
<feature type="domain" description="BIG2" evidence="3">
    <location>
        <begin position="304"/>
        <end position="382"/>
    </location>
</feature>
<dbReference type="RefSeq" id="WP_406786979.1">
    <property type="nucleotide sequence ID" value="NZ_JBJIAA010000005.1"/>
</dbReference>
<reference evidence="4 5" key="1">
    <citation type="submission" date="2024-11" db="EMBL/GenBank/DDBJ databases">
        <authorList>
            <person name="Heng Y.C."/>
            <person name="Lim A.C.H."/>
            <person name="Lee J.K.Y."/>
            <person name="Kittelmann S."/>
        </authorList>
    </citation>
    <scope>NUCLEOTIDE SEQUENCE [LARGE SCALE GENOMIC DNA]</scope>
    <source>
        <strain evidence="4 5">WILCCON 0114</strain>
    </source>
</reference>
<dbReference type="InterPro" id="IPR040794">
    <property type="entry name" value="CE2_N"/>
</dbReference>
<feature type="compositionally biased region" description="Polar residues" evidence="1">
    <location>
        <begin position="49"/>
        <end position="60"/>
    </location>
</feature>
<feature type="domain" description="BIG2" evidence="3">
    <location>
        <begin position="221"/>
        <end position="299"/>
    </location>
</feature>
<dbReference type="Proteomes" id="UP001623592">
    <property type="component" value="Unassembled WGS sequence"/>
</dbReference>
<dbReference type="Gene3D" id="2.60.40.1080">
    <property type="match status" value="2"/>
</dbReference>
<keyword evidence="5" id="KW-1185">Reference proteome</keyword>
<dbReference type="PROSITE" id="PS51257">
    <property type="entry name" value="PROKAR_LIPOPROTEIN"/>
    <property type="match status" value="1"/>
</dbReference>
<evidence type="ECO:0000256" key="1">
    <source>
        <dbReference type="SAM" id="MobiDB-lite"/>
    </source>
</evidence>
<dbReference type="SUPFAM" id="SSF49373">
    <property type="entry name" value="Invasin/intimin cell-adhesion fragments"/>
    <property type="match status" value="2"/>
</dbReference>
<organism evidence="4 5">
    <name type="scientific">Clostridium neuense</name>
    <dbReference type="NCBI Taxonomy" id="1728934"/>
    <lineage>
        <taxon>Bacteria</taxon>
        <taxon>Bacillati</taxon>
        <taxon>Bacillota</taxon>
        <taxon>Clostridia</taxon>
        <taxon>Eubacteriales</taxon>
        <taxon>Clostridiaceae</taxon>
        <taxon>Clostridium</taxon>
    </lineage>
</organism>
<sequence length="386" mass="41610">MKKKLQVALVAFLVIIFGCFSEAFAASRTNIEDNEFSQIEKKLNQINRHNITNNGSSNHNAGDEGKIGTENLDGSTENSAKKGDVLKDPEIGWKRYDDCSKLIKYLGDWAPDNYLLSGNYNSTLHRSISSNSEAKFNFNGTKLRIITSDLVNAASNIKVTIDDKSYNLDETLNNKDCTMTFEITGLDKSDHKVTISKTDEDMGQINLDAVDIDSDGSMLRLADGLTLDKALHLLKVGQTDTLTAAVTPYDTANKNITWSSSDPSIASIDSNGKLTALKAGIVTITASTMDGSNLMSSCIVTIEEAKSLSLNKTTDLLNVGDTDNLVATVTPNNIPNSSMVWISSMPSIVSVDSDGKVTALKPGTAMILVGTKDGSNLMNLCTITVK</sequence>
<feature type="chain" id="PRO_5046245458" evidence="2">
    <location>
        <begin position="26"/>
        <end position="386"/>
    </location>
</feature>
<evidence type="ECO:0000259" key="3">
    <source>
        <dbReference type="SMART" id="SM00635"/>
    </source>
</evidence>